<evidence type="ECO:0000256" key="2">
    <source>
        <dbReference type="SAM" id="Phobius"/>
    </source>
</evidence>
<keyword evidence="4" id="KW-1185">Reference proteome</keyword>
<feature type="transmembrane region" description="Helical" evidence="2">
    <location>
        <begin position="82"/>
        <end position="98"/>
    </location>
</feature>
<feature type="compositionally biased region" description="Pro residues" evidence="1">
    <location>
        <begin position="54"/>
        <end position="65"/>
    </location>
</feature>
<sequence length="399" mass="45092">MAPTTARVRSRSRSRPPPPGLLSTPHDGRSRTSQQVAGAAPGTARPRSRSWSGPVPPPPPPPPPAANGGGLNWNLVGSRRRYAIGLLTILVLLCAWGWQVTNNVRLYMDAPPPLYLARYPPSCEPTFHHHPYLAPLFGIPQRYRNLTYPLGIVEKHYKTINKCWHPDKAAMQRRYGIGPKEMEEIRAIYQDGFEIAKAGPVVVKTVKKRPWEVVSYEKLPIQHSELFRNATAKLPHVPRHSGDCFCGLSEALVGFARASITPYYKLPDNIYPPPPNVTAPAVSSAVPTCPLCTVKRAYSATVYFFDHLPPPGHPFWDSDEVVNSWSPIDMYALFRYSGESMLWWFSEPSWEDKVQWARQGWTGGWNHVTLDPKFNALPLEERMELHQEEYVEVTWVDED</sequence>
<dbReference type="RefSeq" id="XP_033689330.1">
    <property type="nucleotide sequence ID" value="XM_033835146.1"/>
</dbReference>
<evidence type="ECO:0000256" key="1">
    <source>
        <dbReference type="SAM" id="MobiDB-lite"/>
    </source>
</evidence>
<feature type="region of interest" description="Disordered" evidence="1">
    <location>
        <begin position="1"/>
        <end position="66"/>
    </location>
</feature>
<proteinExistence type="predicted"/>
<evidence type="ECO:0000313" key="4">
    <source>
        <dbReference type="Proteomes" id="UP000800094"/>
    </source>
</evidence>
<keyword evidence="2" id="KW-0472">Membrane</keyword>
<dbReference type="EMBL" id="ML987190">
    <property type="protein sequence ID" value="KAF2254326.1"/>
    <property type="molecule type" value="Genomic_DNA"/>
</dbReference>
<organism evidence="3 4">
    <name type="scientific">Trematosphaeria pertusa</name>
    <dbReference type="NCBI Taxonomy" id="390896"/>
    <lineage>
        <taxon>Eukaryota</taxon>
        <taxon>Fungi</taxon>
        <taxon>Dikarya</taxon>
        <taxon>Ascomycota</taxon>
        <taxon>Pezizomycotina</taxon>
        <taxon>Dothideomycetes</taxon>
        <taxon>Pleosporomycetidae</taxon>
        <taxon>Pleosporales</taxon>
        <taxon>Massarineae</taxon>
        <taxon>Trematosphaeriaceae</taxon>
        <taxon>Trematosphaeria</taxon>
    </lineage>
</organism>
<keyword evidence="2" id="KW-1133">Transmembrane helix</keyword>
<protein>
    <submittedName>
        <fullName evidence="3">Uncharacterized protein</fullName>
    </submittedName>
</protein>
<dbReference type="AlphaFoldDB" id="A0A6A6IVB6"/>
<keyword evidence="2" id="KW-0812">Transmembrane</keyword>
<accession>A0A6A6IVB6</accession>
<dbReference type="SUPFAM" id="SSF101447">
    <property type="entry name" value="Formin homology 2 domain (FH2 domain)"/>
    <property type="match status" value="1"/>
</dbReference>
<dbReference type="Proteomes" id="UP000800094">
    <property type="component" value="Unassembled WGS sequence"/>
</dbReference>
<evidence type="ECO:0000313" key="3">
    <source>
        <dbReference type="EMBL" id="KAF2254326.1"/>
    </source>
</evidence>
<gene>
    <name evidence="3" type="ORF">BU26DRAFT_600063</name>
</gene>
<name>A0A6A6IVB6_9PLEO</name>
<reference evidence="3" key="1">
    <citation type="journal article" date="2020" name="Stud. Mycol.">
        <title>101 Dothideomycetes genomes: a test case for predicting lifestyles and emergence of pathogens.</title>
        <authorList>
            <person name="Haridas S."/>
            <person name="Albert R."/>
            <person name="Binder M."/>
            <person name="Bloem J."/>
            <person name="Labutti K."/>
            <person name="Salamov A."/>
            <person name="Andreopoulos B."/>
            <person name="Baker S."/>
            <person name="Barry K."/>
            <person name="Bills G."/>
            <person name="Bluhm B."/>
            <person name="Cannon C."/>
            <person name="Castanera R."/>
            <person name="Culley D."/>
            <person name="Daum C."/>
            <person name="Ezra D."/>
            <person name="Gonzalez J."/>
            <person name="Henrissat B."/>
            <person name="Kuo A."/>
            <person name="Liang C."/>
            <person name="Lipzen A."/>
            <person name="Lutzoni F."/>
            <person name="Magnuson J."/>
            <person name="Mondo S."/>
            <person name="Nolan M."/>
            <person name="Ohm R."/>
            <person name="Pangilinan J."/>
            <person name="Park H.-J."/>
            <person name="Ramirez L."/>
            <person name="Alfaro M."/>
            <person name="Sun H."/>
            <person name="Tritt A."/>
            <person name="Yoshinaga Y."/>
            <person name="Zwiers L.-H."/>
            <person name="Turgeon B."/>
            <person name="Goodwin S."/>
            <person name="Spatafora J."/>
            <person name="Crous P."/>
            <person name="Grigoriev I."/>
        </authorList>
    </citation>
    <scope>NUCLEOTIDE SEQUENCE</scope>
    <source>
        <strain evidence="3">CBS 122368</strain>
    </source>
</reference>
<dbReference type="GeneID" id="54588476"/>